<name>A0A2P8R0R2_9BACT</name>
<gene>
    <name evidence="3" type="ORF">CQ405_05880</name>
</gene>
<reference evidence="4" key="1">
    <citation type="submission" date="2017-10" db="EMBL/GenBank/DDBJ databases">
        <title>Campylobacter species from seals.</title>
        <authorList>
            <person name="Gilbert M.J."/>
            <person name="Zomer A.L."/>
            <person name="Timmerman A.J."/>
            <person name="Duim B."/>
            <person name="Wagenaar J.A."/>
        </authorList>
    </citation>
    <scope>NUCLEOTIDE SEQUENCE [LARGE SCALE GENOMIC DNA]</scope>
    <source>
        <strain evidence="4">17S00004-5</strain>
    </source>
</reference>
<protein>
    <submittedName>
        <fullName evidence="3">Phage tail tape measure protein</fullName>
    </submittedName>
</protein>
<keyword evidence="1" id="KW-1188">Viral release from host cell</keyword>
<proteinExistence type="predicted"/>
<sequence length="329" mass="35254">MQETAVGISIGIALKGLSGISTCTKAFGKLNSSIKKAGASVSHLKKDLSKMRLNIKTINKLDDEMKEFKSKMLEKIALIGSIALPVKIAIDYEASFADVKKYVDFANKEEETMVNSALKKISKNYGVSFADIADIAVSGGRLNLAAKDIEEYTTLTSKAAVAFEMSGKEAGDALSLLTNNLKMNLKELAIYADKINYLDNKMAMVNAKDLFNIIGRTAGSSKILGISEDKLASIASGFLSLGKAPEVASTAINSLLNRLANIDGQDNKFHKAVENMGLDANYLKIALGKDANKGLDRKESKTMSASEILELITTIICLITAIIQAKGKG</sequence>
<organism evidence="3 4">
    <name type="scientific">Campylobacter blaseri</name>
    <dbReference type="NCBI Taxonomy" id="2042961"/>
    <lineage>
        <taxon>Bacteria</taxon>
        <taxon>Pseudomonadati</taxon>
        <taxon>Campylobacterota</taxon>
        <taxon>Epsilonproteobacteria</taxon>
        <taxon>Campylobacterales</taxon>
        <taxon>Campylobacteraceae</taxon>
        <taxon>Campylobacter</taxon>
    </lineage>
</organism>
<comment type="caution">
    <text evidence="3">The sequence shown here is derived from an EMBL/GenBank/DDBJ whole genome shotgun (WGS) entry which is preliminary data.</text>
</comment>
<dbReference type="AlphaFoldDB" id="A0A2P8R0R2"/>
<evidence type="ECO:0000256" key="1">
    <source>
        <dbReference type="ARBA" id="ARBA00022612"/>
    </source>
</evidence>
<dbReference type="RefSeq" id="WP_106871643.1">
    <property type="nucleotide sequence ID" value="NZ_CP053841.1"/>
</dbReference>
<evidence type="ECO:0000259" key="2">
    <source>
        <dbReference type="Pfam" id="PF10145"/>
    </source>
</evidence>
<dbReference type="Pfam" id="PF10145">
    <property type="entry name" value="PhageMin_Tail"/>
    <property type="match status" value="1"/>
</dbReference>
<dbReference type="Proteomes" id="UP000240535">
    <property type="component" value="Unassembled WGS sequence"/>
</dbReference>
<dbReference type="NCBIfam" id="TIGR01760">
    <property type="entry name" value="tape_meas_TP901"/>
    <property type="match status" value="1"/>
</dbReference>
<dbReference type="EMBL" id="PDHH01000004">
    <property type="protein sequence ID" value="PSM52084.1"/>
    <property type="molecule type" value="Genomic_DNA"/>
</dbReference>
<dbReference type="OrthoDB" id="8019720at2"/>
<evidence type="ECO:0000313" key="3">
    <source>
        <dbReference type="EMBL" id="PSM52084.1"/>
    </source>
</evidence>
<evidence type="ECO:0000313" key="4">
    <source>
        <dbReference type="Proteomes" id="UP000240535"/>
    </source>
</evidence>
<dbReference type="PANTHER" id="PTHR37813">
    <property type="entry name" value="FELS-2 PROPHAGE PROTEIN"/>
    <property type="match status" value="1"/>
</dbReference>
<keyword evidence="4" id="KW-1185">Reference proteome</keyword>
<feature type="domain" description="Phage tail tape measure protein" evidence="2">
    <location>
        <begin position="117"/>
        <end position="297"/>
    </location>
</feature>
<dbReference type="InterPro" id="IPR010090">
    <property type="entry name" value="Phage_tape_meas"/>
</dbReference>
<dbReference type="PANTHER" id="PTHR37813:SF1">
    <property type="entry name" value="FELS-2 PROPHAGE PROTEIN"/>
    <property type="match status" value="1"/>
</dbReference>
<accession>A0A2P8R0R2</accession>